<sequence>MLRFCENNQNSLGRCETAFGALENMGQGVRVGMVLVELPLRLASNPSSPFVNLSNTSNCLTIHDVVDKGVDMALLTRFMRTLYREVVMEHSISFTVSRMLPSIPLIRSVWGL</sequence>
<dbReference type="EMBL" id="JBJUIK010000012">
    <property type="protein sequence ID" value="KAL3510224.1"/>
    <property type="molecule type" value="Genomic_DNA"/>
</dbReference>
<evidence type="ECO:0000313" key="2">
    <source>
        <dbReference type="Proteomes" id="UP001630127"/>
    </source>
</evidence>
<reference evidence="1 2" key="1">
    <citation type="submission" date="2024-11" db="EMBL/GenBank/DDBJ databases">
        <title>A near-complete genome assembly of Cinchona calisaya.</title>
        <authorList>
            <person name="Lian D.C."/>
            <person name="Zhao X.W."/>
            <person name="Wei L."/>
        </authorList>
    </citation>
    <scope>NUCLEOTIDE SEQUENCE [LARGE SCALE GENOMIC DNA]</scope>
    <source>
        <tissue evidence="1">Nenye</tissue>
    </source>
</reference>
<accession>A0ABD2YS67</accession>
<evidence type="ECO:0000313" key="1">
    <source>
        <dbReference type="EMBL" id="KAL3510224.1"/>
    </source>
</evidence>
<gene>
    <name evidence="1" type="ORF">ACH5RR_029625</name>
</gene>
<proteinExistence type="predicted"/>
<dbReference type="Proteomes" id="UP001630127">
    <property type="component" value="Unassembled WGS sequence"/>
</dbReference>
<comment type="caution">
    <text evidence="1">The sequence shown here is derived from an EMBL/GenBank/DDBJ whole genome shotgun (WGS) entry which is preliminary data.</text>
</comment>
<protein>
    <submittedName>
        <fullName evidence="1">Uncharacterized protein</fullName>
    </submittedName>
</protein>
<organism evidence="1 2">
    <name type="scientific">Cinchona calisaya</name>
    <dbReference type="NCBI Taxonomy" id="153742"/>
    <lineage>
        <taxon>Eukaryota</taxon>
        <taxon>Viridiplantae</taxon>
        <taxon>Streptophyta</taxon>
        <taxon>Embryophyta</taxon>
        <taxon>Tracheophyta</taxon>
        <taxon>Spermatophyta</taxon>
        <taxon>Magnoliopsida</taxon>
        <taxon>eudicotyledons</taxon>
        <taxon>Gunneridae</taxon>
        <taxon>Pentapetalae</taxon>
        <taxon>asterids</taxon>
        <taxon>lamiids</taxon>
        <taxon>Gentianales</taxon>
        <taxon>Rubiaceae</taxon>
        <taxon>Cinchonoideae</taxon>
        <taxon>Cinchoneae</taxon>
        <taxon>Cinchona</taxon>
    </lineage>
</organism>
<name>A0ABD2YS67_9GENT</name>
<keyword evidence="2" id="KW-1185">Reference proteome</keyword>
<dbReference type="AlphaFoldDB" id="A0ABD2YS67"/>